<dbReference type="STRING" id="446471.Xcel_1559"/>
<dbReference type="RefSeq" id="WP_012878331.1">
    <property type="nucleotide sequence ID" value="NC_013530.1"/>
</dbReference>
<keyword evidence="3" id="KW-1185">Reference proteome</keyword>
<evidence type="ECO:0000256" key="1">
    <source>
        <dbReference type="SAM" id="MobiDB-lite"/>
    </source>
</evidence>
<sequence length="154" mass="15621">MAAIQFDIVDPGRGSEWTVTVPGRGGSQAVASAPVVRSRPGALVLACTAGVAVGVLGTWALSPWVLVRDGEGADDVAALTAAAQAGVAPSVSMLAPGLAVVHLPSGQWVVCVLPEPPAEAAPIEPLTAPVQDRVRPTTPRWTCEGAAEEDRFGP</sequence>
<name>D1BS97_XYLCX</name>
<proteinExistence type="predicted"/>
<accession>D1BS97</accession>
<dbReference type="EMBL" id="CP001821">
    <property type="protein sequence ID" value="ACZ30589.1"/>
    <property type="molecule type" value="Genomic_DNA"/>
</dbReference>
<dbReference type="AlphaFoldDB" id="D1BS97"/>
<reference evidence="2 3" key="2">
    <citation type="journal article" date="2010" name="Stand. Genomic Sci.">
        <title>Complete genome sequence of Xylanimonas cellulosilytica type strain (XIL07).</title>
        <authorList>
            <person name="Foster B."/>
            <person name="Pukall R."/>
            <person name="Abt B."/>
            <person name="Nolan M."/>
            <person name="Glavina Del Rio T."/>
            <person name="Chen F."/>
            <person name="Lucas S."/>
            <person name="Tice H."/>
            <person name="Pitluck S."/>
            <person name="Cheng J.-F."/>
            <person name="Chertkov O."/>
            <person name="Brettin T."/>
            <person name="Han C."/>
            <person name="Detter J.C."/>
            <person name="Bruce D."/>
            <person name="Goodwin L."/>
            <person name="Ivanova N."/>
            <person name="Mavromatis K."/>
            <person name="Pati A."/>
            <person name="Mikhailova N."/>
            <person name="Chen A."/>
            <person name="Palaniappan K."/>
            <person name="Land M."/>
            <person name="Hauser L."/>
            <person name="Chang Y.-J."/>
            <person name="Jeffries C.D."/>
            <person name="Chain P."/>
            <person name="Rohde M."/>
            <person name="Goeker M."/>
            <person name="Bristow J."/>
            <person name="Eisen J.A."/>
            <person name="Markowitz V."/>
            <person name="Hugenholtz P."/>
            <person name="Kyrpides N.C."/>
            <person name="Klenk H.-P."/>
            <person name="Lapidus A."/>
        </authorList>
    </citation>
    <scope>NUCLEOTIDE SEQUENCE [LARGE SCALE GENOMIC DNA]</scope>
    <source>
        <strain evidence="3">DSM 15894 / CECT 5975 / LMG 20990 / XIL07</strain>
    </source>
</reference>
<evidence type="ECO:0000313" key="3">
    <source>
        <dbReference type="Proteomes" id="UP000002255"/>
    </source>
</evidence>
<dbReference type="Proteomes" id="UP000002255">
    <property type="component" value="Chromosome"/>
</dbReference>
<reference evidence="3" key="1">
    <citation type="submission" date="2009-11" db="EMBL/GenBank/DDBJ databases">
        <title>The complete chromosome of Xylanimonas cellulosilytica DSM 15894.</title>
        <authorList>
            <consortium name="US DOE Joint Genome Institute (JGI-PGF)"/>
            <person name="Lucas S."/>
            <person name="Copeland A."/>
            <person name="Lapidus A."/>
            <person name="Glavina del Rio T."/>
            <person name="Dalin E."/>
            <person name="Tice H."/>
            <person name="Bruce D."/>
            <person name="Goodwin L."/>
            <person name="Pitluck S."/>
            <person name="Kyrpides N."/>
            <person name="Mavromatis K."/>
            <person name="Ivanova N."/>
            <person name="Mikhailova N."/>
            <person name="Foster B."/>
            <person name="Clum A."/>
            <person name="Brettin T."/>
            <person name="Detter J.C."/>
            <person name="Han C."/>
            <person name="Larimer F."/>
            <person name="Land M."/>
            <person name="Hauser L."/>
            <person name="Markowitz V."/>
            <person name="Cheng J.F."/>
            <person name="Hugenholtz P."/>
            <person name="Woyke T."/>
            <person name="Wu D."/>
            <person name="Gehrich-Schroeter G."/>
            <person name="Schneider S."/>
            <person name="Pukall S.R."/>
            <person name="Klenk H.P."/>
            <person name="Eisen J.A."/>
        </authorList>
    </citation>
    <scope>NUCLEOTIDE SEQUENCE [LARGE SCALE GENOMIC DNA]</scope>
    <source>
        <strain evidence="3">DSM 15894 / CECT 5975 / LMG 20990 / XIL07</strain>
    </source>
</reference>
<gene>
    <name evidence="2" type="ordered locus">Xcel_1559</name>
</gene>
<organism evidence="2 3">
    <name type="scientific">Xylanimonas cellulosilytica (strain DSM 15894 / JCM 12276 / CECT 5975 / KCTC 9989 / LMG 20990 / NBRC 107835 / XIL07)</name>
    <dbReference type="NCBI Taxonomy" id="446471"/>
    <lineage>
        <taxon>Bacteria</taxon>
        <taxon>Bacillati</taxon>
        <taxon>Actinomycetota</taxon>
        <taxon>Actinomycetes</taxon>
        <taxon>Micrococcales</taxon>
        <taxon>Promicromonosporaceae</taxon>
        <taxon>Xylanimonas</taxon>
    </lineage>
</organism>
<feature type="region of interest" description="Disordered" evidence="1">
    <location>
        <begin position="128"/>
        <end position="154"/>
    </location>
</feature>
<dbReference type="KEGG" id="xce:Xcel_1559"/>
<evidence type="ECO:0000313" key="2">
    <source>
        <dbReference type="EMBL" id="ACZ30589.1"/>
    </source>
</evidence>
<dbReference type="HOGENOM" id="CLU_1703563_0_0_11"/>
<protein>
    <submittedName>
        <fullName evidence="2">Uncharacterized protein</fullName>
    </submittedName>
</protein>